<dbReference type="HOGENOM" id="CLU_3118526_0_0_9"/>
<proteinExistence type="predicted"/>
<accession>B0TDQ3</accession>
<protein>
    <submittedName>
        <fullName evidence="1">Uncharacterized protein</fullName>
    </submittedName>
</protein>
<reference evidence="1 2" key="1">
    <citation type="journal article" date="2008" name="J. Bacteriol.">
        <title>The genome of Heliobacterium modesticaldum, a phototrophic representative of the Firmicutes containing the simplest photosynthetic apparatus.</title>
        <authorList>
            <person name="Sattley W.M."/>
            <person name="Madigan M.T."/>
            <person name="Swingley W.D."/>
            <person name="Cheung P.C."/>
            <person name="Clocksin K.M."/>
            <person name="Conrad A.L."/>
            <person name="Dejesa L.C."/>
            <person name="Honchak B.M."/>
            <person name="Jung D.O."/>
            <person name="Karbach L.E."/>
            <person name="Kurdoglu A."/>
            <person name="Lahiri S."/>
            <person name="Mastrian S.D."/>
            <person name="Page L.E."/>
            <person name="Taylor H.L."/>
            <person name="Wang Z.T."/>
            <person name="Raymond J."/>
            <person name="Chen M."/>
            <person name="Blankenship R.E."/>
            <person name="Touchman J.W."/>
        </authorList>
    </citation>
    <scope>NUCLEOTIDE SEQUENCE [LARGE SCALE GENOMIC DNA]</scope>
    <source>
        <strain evidence="2">ATCC 51547 / Ice1</strain>
    </source>
</reference>
<dbReference type="eggNOG" id="COG3385">
    <property type="taxonomic scope" value="Bacteria"/>
</dbReference>
<dbReference type="Proteomes" id="UP000008550">
    <property type="component" value="Chromosome"/>
</dbReference>
<evidence type="ECO:0000313" key="2">
    <source>
        <dbReference type="Proteomes" id="UP000008550"/>
    </source>
</evidence>
<gene>
    <name evidence="1" type="ORF">HM1_0147</name>
</gene>
<organism evidence="1 2">
    <name type="scientific">Heliobacterium modesticaldum (strain ATCC 51547 / Ice1)</name>
    <dbReference type="NCBI Taxonomy" id="498761"/>
    <lineage>
        <taxon>Bacteria</taxon>
        <taxon>Bacillati</taxon>
        <taxon>Bacillota</taxon>
        <taxon>Clostridia</taxon>
        <taxon>Eubacteriales</taxon>
        <taxon>Heliobacteriaceae</taxon>
        <taxon>Heliomicrobium</taxon>
    </lineage>
</organism>
<sequence length="50" mass="5728">MRGFLDRLYQGIHPKGYNLLLGIFVAEAIDPNVLRKENFRALITSFAKGY</sequence>
<dbReference type="AlphaFoldDB" id="B0TDQ3"/>
<dbReference type="EMBL" id="CP000930">
    <property type="protein sequence ID" value="ABZ82766.1"/>
    <property type="molecule type" value="Genomic_DNA"/>
</dbReference>
<name>B0TDQ3_HELMI</name>
<evidence type="ECO:0000313" key="1">
    <source>
        <dbReference type="EMBL" id="ABZ82766.1"/>
    </source>
</evidence>
<dbReference type="KEGG" id="hmo:HM1_0147"/>
<keyword evidence="2" id="KW-1185">Reference proteome</keyword>